<dbReference type="InterPro" id="IPR035959">
    <property type="entry name" value="RutC-like_sf"/>
</dbReference>
<dbReference type="RefSeq" id="WP_004019128.1">
    <property type="nucleotide sequence ID" value="NZ_CABEIC010000002.1"/>
</dbReference>
<dbReference type="Pfam" id="PF01042">
    <property type="entry name" value="Ribonuc_L-PSP"/>
    <property type="match status" value="1"/>
</dbReference>
<dbReference type="GeneID" id="32690405"/>
<dbReference type="Gene3D" id="3.30.1330.40">
    <property type="entry name" value="RutC-like"/>
    <property type="match status" value="1"/>
</dbReference>
<dbReference type="AlphaFoldDB" id="A0AAD0NZQ5"/>
<dbReference type="CDD" id="cd00448">
    <property type="entry name" value="YjgF_YER057c_UK114_family"/>
    <property type="match status" value="1"/>
</dbReference>
<dbReference type="KEGG" id="gta:BCM27_21350"/>
<reference evidence="2 3" key="1">
    <citation type="submission" date="2018-05" db="EMBL/GenBank/DDBJ databases">
        <title>Complete genome sequence of Gordonia terrae NRRL B-16283.</title>
        <authorList>
            <person name="Garlena R.A."/>
            <person name="Russell D.A."/>
            <person name="Hatfull G.F."/>
        </authorList>
    </citation>
    <scope>NUCLEOTIDE SEQUENCE [LARGE SCALE GENOMIC DNA]</scope>
    <source>
        <strain evidence="2 3">NRRL B-16283</strain>
    </source>
</reference>
<comment type="similarity">
    <text evidence="1">Belongs to the RutC family.</text>
</comment>
<dbReference type="PANTHER" id="PTHR11803:SF58">
    <property type="entry name" value="PROTEIN HMF1-RELATED"/>
    <property type="match status" value="1"/>
</dbReference>
<evidence type="ECO:0000313" key="3">
    <source>
        <dbReference type="Proteomes" id="UP000247118"/>
    </source>
</evidence>
<organism evidence="2 3">
    <name type="scientific">Gordonia terrae</name>
    <dbReference type="NCBI Taxonomy" id="2055"/>
    <lineage>
        <taxon>Bacteria</taxon>
        <taxon>Bacillati</taxon>
        <taxon>Actinomycetota</taxon>
        <taxon>Actinomycetes</taxon>
        <taxon>Mycobacteriales</taxon>
        <taxon>Gordoniaceae</taxon>
        <taxon>Gordonia</taxon>
    </lineage>
</organism>
<dbReference type="GO" id="GO:0019239">
    <property type="term" value="F:deaminase activity"/>
    <property type="evidence" value="ECO:0007669"/>
    <property type="project" value="TreeGrafter"/>
</dbReference>
<proteinExistence type="inferred from homology"/>
<dbReference type="GO" id="GO:0005829">
    <property type="term" value="C:cytosol"/>
    <property type="evidence" value="ECO:0007669"/>
    <property type="project" value="TreeGrafter"/>
</dbReference>
<evidence type="ECO:0000313" key="2">
    <source>
        <dbReference type="EMBL" id="AWO85765.1"/>
    </source>
</evidence>
<dbReference type="PANTHER" id="PTHR11803">
    <property type="entry name" value="2-IMINOBUTANOATE/2-IMINOPROPANOATE DEAMINASE RIDA"/>
    <property type="match status" value="1"/>
</dbReference>
<sequence>MNSAVFTEAETVGFYSPAVVAPVGAQLVAIAGVLSTDAAGNSVGTGDFEKQLRTVFTNMATTLEAANSSLVDVVKFTTYLVDPDHIAEFYRVRELIFADLYPNRRPPGNTLLVVARLVRPEFLVEIEAIATTHTPLSEGFPHVG</sequence>
<dbReference type="InterPro" id="IPR006175">
    <property type="entry name" value="YjgF/YER057c/UK114"/>
</dbReference>
<protein>
    <submittedName>
        <fullName evidence="2">RidA family protein</fullName>
    </submittedName>
</protein>
<evidence type="ECO:0000256" key="1">
    <source>
        <dbReference type="ARBA" id="ARBA00010552"/>
    </source>
</evidence>
<accession>A0AAD0NZQ5</accession>
<name>A0AAD0NZQ5_9ACTN</name>
<gene>
    <name evidence="2" type="ORF">DLJ61_21575</name>
</gene>
<dbReference type="EMBL" id="CP029604">
    <property type="protein sequence ID" value="AWO85765.1"/>
    <property type="molecule type" value="Genomic_DNA"/>
</dbReference>
<dbReference type="SUPFAM" id="SSF55298">
    <property type="entry name" value="YjgF-like"/>
    <property type="match status" value="1"/>
</dbReference>
<dbReference type="Proteomes" id="UP000247118">
    <property type="component" value="Chromosome"/>
</dbReference>